<evidence type="ECO:0000313" key="2">
    <source>
        <dbReference type="Proteomes" id="UP001059596"/>
    </source>
</evidence>
<reference evidence="1" key="1">
    <citation type="journal article" date="2023" name="Genome Biol. Evol.">
        <title>Long-read-based Genome Assembly of Drosophila gunungcola Reveals Fewer Chemosensory Genes in Flower-breeding Species.</title>
        <authorList>
            <person name="Negi A."/>
            <person name="Liao B.Y."/>
            <person name="Yeh S.D."/>
        </authorList>
    </citation>
    <scope>NUCLEOTIDE SEQUENCE</scope>
    <source>
        <strain evidence="1">Sukarami</strain>
    </source>
</reference>
<comment type="caution">
    <text evidence="1">The sequence shown here is derived from an EMBL/GenBank/DDBJ whole genome shotgun (WGS) entry which is preliminary data.</text>
</comment>
<keyword evidence="2" id="KW-1185">Reference proteome</keyword>
<dbReference type="Proteomes" id="UP001059596">
    <property type="component" value="Unassembled WGS sequence"/>
</dbReference>
<accession>A0A9Q0BPT5</accession>
<dbReference type="AlphaFoldDB" id="A0A9Q0BPT5"/>
<feature type="non-terminal residue" evidence="1">
    <location>
        <position position="1"/>
    </location>
</feature>
<name>A0A9Q0BPT5_9MUSC</name>
<evidence type="ECO:0000313" key="1">
    <source>
        <dbReference type="EMBL" id="KAI8039349.1"/>
    </source>
</evidence>
<organism evidence="1 2">
    <name type="scientific">Drosophila gunungcola</name>
    <name type="common">fruit fly</name>
    <dbReference type="NCBI Taxonomy" id="103775"/>
    <lineage>
        <taxon>Eukaryota</taxon>
        <taxon>Metazoa</taxon>
        <taxon>Ecdysozoa</taxon>
        <taxon>Arthropoda</taxon>
        <taxon>Hexapoda</taxon>
        <taxon>Insecta</taxon>
        <taxon>Pterygota</taxon>
        <taxon>Neoptera</taxon>
        <taxon>Endopterygota</taxon>
        <taxon>Diptera</taxon>
        <taxon>Brachycera</taxon>
        <taxon>Muscomorpha</taxon>
        <taxon>Ephydroidea</taxon>
        <taxon>Drosophilidae</taxon>
        <taxon>Drosophila</taxon>
        <taxon>Sophophora</taxon>
    </lineage>
</organism>
<dbReference type="EMBL" id="JAMKOV010000006">
    <property type="protein sequence ID" value="KAI8039349.1"/>
    <property type="molecule type" value="Genomic_DNA"/>
</dbReference>
<sequence>KTINRKNGEKNFLINEVVRVEAAEILVYIYILRNINLNNKLEPDIQMSELRASDMQPKKNHIYIGRKMGVDSRLYLVTPIGLLT</sequence>
<proteinExistence type="predicted"/>
<protein>
    <submittedName>
        <fullName evidence="1">Uncharacterized protein</fullName>
    </submittedName>
</protein>
<gene>
    <name evidence="1" type="ORF">M5D96_008072</name>
</gene>